<organism evidence="1 2">
    <name type="scientific">Listeria ivanovii subsp. londoniensis</name>
    <dbReference type="NCBI Taxonomy" id="202752"/>
    <lineage>
        <taxon>Bacteria</taxon>
        <taxon>Bacillati</taxon>
        <taxon>Bacillota</taxon>
        <taxon>Bacilli</taxon>
        <taxon>Bacillales</taxon>
        <taxon>Listeriaceae</taxon>
        <taxon>Listeria</taxon>
    </lineage>
</organism>
<dbReference type="RefSeq" id="WP_038407788.1">
    <property type="nucleotide sequence ID" value="NZ_CP009575.1"/>
</dbReference>
<gene>
    <name evidence="1" type="ORF">JI642_10555</name>
</gene>
<name>A0ABS1G6N4_LISIV</name>
<sequence>MRGAFTMEVMFFLTSNPMFQEVTKLVYWEKEEIIDCPENGQYVYAIDEGSVMQYAQKNTSWGKGMVFGFTREQTKIRPLCKTVAWKIPLIYVEETLKGIDELNVDILIEIETNSLNKYKNVDIIQWFIKKIPERIRTTTWKIEKESVRKDITKFMSNETWCKQLNDLKGRYIIRELGYYLEVDLLQLHHYIRQWNYNLLTRKNS</sequence>
<evidence type="ECO:0000313" key="1">
    <source>
        <dbReference type="EMBL" id="MBK1962534.1"/>
    </source>
</evidence>
<accession>A0ABS1G6N4</accession>
<protein>
    <submittedName>
        <fullName evidence="1">Uncharacterized protein</fullName>
    </submittedName>
</protein>
<reference evidence="1 2" key="1">
    <citation type="submission" date="2021-01" db="EMBL/GenBank/DDBJ databases">
        <title>Listeria ivanovii strains from Norway.</title>
        <authorList>
            <person name="Fagerlund A."/>
        </authorList>
    </citation>
    <scope>NUCLEOTIDE SEQUENCE [LARGE SCALE GENOMIC DNA]</scope>
    <source>
        <strain evidence="1 2">MF6989</strain>
    </source>
</reference>
<keyword evidence="2" id="KW-1185">Reference proteome</keyword>
<proteinExistence type="predicted"/>
<dbReference type="EMBL" id="JAENOF010000012">
    <property type="protein sequence ID" value="MBK1962534.1"/>
    <property type="molecule type" value="Genomic_DNA"/>
</dbReference>
<evidence type="ECO:0000313" key="2">
    <source>
        <dbReference type="Proteomes" id="UP000633035"/>
    </source>
</evidence>
<comment type="caution">
    <text evidence="1">The sequence shown here is derived from an EMBL/GenBank/DDBJ whole genome shotgun (WGS) entry which is preliminary data.</text>
</comment>
<dbReference type="Proteomes" id="UP000633035">
    <property type="component" value="Unassembled WGS sequence"/>
</dbReference>